<name>A0A4Q4SXW7_9PEZI</name>
<dbReference type="Gene3D" id="3.40.50.720">
    <property type="entry name" value="NAD(P)-binding Rossmann-like Domain"/>
    <property type="match status" value="1"/>
</dbReference>
<dbReference type="Pfam" id="PF01370">
    <property type="entry name" value="Epimerase"/>
    <property type="match status" value="1"/>
</dbReference>
<evidence type="ECO:0000256" key="2">
    <source>
        <dbReference type="ARBA" id="ARBA00023445"/>
    </source>
</evidence>
<protein>
    <recommendedName>
        <fullName evidence="3">NAD-dependent epimerase/dehydratase domain-containing protein</fullName>
    </recommendedName>
</protein>
<dbReference type="InterPro" id="IPR036291">
    <property type="entry name" value="NAD(P)-bd_dom_sf"/>
</dbReference>
<dbReference type="AlphaFoldDB" id="A0A4Q4SXW7"/>
<dbReference type="PANTHER" id="PTHR10366:SF564">
    <property type="entry name" value="STEROL-4-ALPHA-CARBOXYLATE 3-DEHYDROGENASE, DECARBOXYLATING"/>
    <property type="match status" value="1"/>
</dbReference>
<comment type="similarity">
    <text evidence="2">Belongs to the NAD(P)-dependent epimerase/dehydratase family. Dihydroflavonol-4-reductase subfamily.</text>
</comment>
<dbReference type="InterPro" id="IPR001509">
    <property type="entry name" value="Epimerase_deHydtase"/>
</dbReference>
<sequence length="353" mass="37789">MTPRGTILITGLNGYLAGRVAEAVLKAGYRVRGTVRRLTTGLRVQEALIELGYNRDLVEVIQVSDITQPSAFDEAALGCTAIIHTATPTDVSGMTDAAEVVRSAVSSTVAVLHSAEKAGPQLQSVVYMSSSAAIFNTPPEAKVHTERDWNTTSEALVDRLGSEAGALVSYAASKTAAEKAFWKFRDERKPGFALAAVQASWFIGPPMVPWETRDQIPYCLSLVWKVVAGEDIPDPLPVYDATIDVRDVARVLVWAALHPKEADGERYLCSAASGGAQAIADILSKHMPGLQVKRGNPGIGYKPDYSDPEGVTAFGCSKVVKATGQGWIPYETSVLDTAGVLQQYLHSAVSETR</sequence>
<evidence type="ECO:0000313" key="4">
    <source>
        <dbReference type="EMBL" id="RYO91234.1"/>
    </source>
</evidence>
<dbReference type="EMBL" id="QJNU01000638">
    <property type="protein sequence ID" value="RYO91234.1"/>
    <property type="molecule type" value="Genomic_DNA"/>
</dbReference>
<comment type="caution">
    <text evidence="4">The sequence shown here is derived from an EMBL/GenBank/DDBJ whole genome shotgun (WGS) entry which is preliminary data.</text>
</comment>
<dbReference type="SUPFAM" id="SSF51735">
    <property type="entry name" value="NAD(P)-binding Rossmann-fold domains"/>
    <property type="match status" value="1"/>
</dbReference>
<evidence type="ECO:0000259" key="3">
    <source>
        <dbReference type="Pfam" id="PF01370"/>
    </source>
</evidence>
<organism evidence="4 5">
    <name type="scientific">Monosporascus ibericus</name>
    <dbReference type="NCBI Taxonomy" id="155417"/>
    <lineage>
        <taxon>Eukaryota</taxon>
        <taxon>Fungi</taxon>
        <taxon>Dikarya</taxon>
        <taxon>Ascomycota</taxon>
        <taxon>Pezizomycotina</taxon>
        <taxon>Sordariomycetes</taxon>
        <taxon>Xylariomycetidae</taxon>
        <taxon>Xylariales</taxon>
        <taxon>Xylariales incertae sedis</taxon>
        <taxon>Monosporascus</taxon>
    </lineage>
</organism>
<proteinExistence type="inferred from homology"/>
<dbReference type="InterPro" id="IPR050425">
    <property type="entry name" value="NAD(P)_dehydrat-like"/>
</dbReference>
<feature type="domain" description="NAD-dependent epimerase/dehydratase" evidence="3">
    <location>
        <begin position="7"/>
        <end position="267"/>
    </location>
</feature>
<reference evidence="4 5" key="1">
    <citation type="submission" date="2018-06" db="EMBL/GenBank/DDBJ databases">
        <title>Complete Genomes of Monosporascus.</title>
        <authorList>
            <person name="Robinson A.J."/>
            <person name="Natvig D.O."/>
        </authorList>
    </citation>
    <scope>NUCLEOTIDE SEQUENCE [LARGE SCALE GENOMIC DNA]</scope>
    <source>
        <strain evidence="4 5">CBS 110550</strain>
    </source>
</reference>
<keyword evidence="1" id="KW-0560">Oxidoreductase</keyword>
<evidence type="ECO:0000313" key="5">
    <source>
        <dbReference type="Proteomes" id="UP000293360"/>
    </source>
</evidence>
<accession>A0A4Q4SXW7</accession>
<dbReference type="Proteomes" id="UP000293360">
    <property type="component" value="Unassembled WGS sequence"/>
</dbReference>
<dbReference type="GO" id="GO:0016616">
    <property type="term" value="F:oxidoreductase activity, acting on the CH-OH group of donors, NAD or NADP as acceptor"/>
    <property type="evidence" value="ECO:0007669"/>
    <property type="project" value="TreeGrafter"/>
</dbReference>
<dbReference type="OrthoDB" id="2735536at2759"/>
<evidence type="ECO:0000256" key="1">
    <source>
        <dbReference type="ARBA" id="ARBA00023002"/>
    </source>
</evidence>
<dbReference type="PANTHER" id="PTHR10366">
    <property type="entry name" value="NAD DEPENDENT EPIMERASE/DEHYDRATASE"/>
    <property type="match status" value="1"/>
</dbReference>
<gene>
    <name evidence="4" type="ORF">DL764_008306</name>
</gene>
<keyword evidence="5" id="KW-1185">Reference proteome</keyword>
<dbReference type="STRING" id="155417.A0A4Q4SXW7"/>